<keyword evidence="2" id="KW-0812">Transmembrane</keyword>
<accession>A0A0F9M656</accession>
<feature type="transmembrane region" description="Helical" evidence="2">
    <location>
        <begin position="159"/>
        <end position="177"/>
    </location>
</feature>
<comment type="caution">
    <text evidence="3">The sequence shown here is derived from an EMBL/GenBank/DDBJ whole genome shotgun (WGS) entry which is preliminary data.</text>
</comment>
<evidence type="ECO:0000256" key="1">
    <source>
        <dbReference type="SAM" id="MobiDB-lite"/>
    </source>
</evidence>
<proteinExistence type="predicted"/>
<gene>
    <name evidence="3" type="ORF">LCGC14_1113160</name>
</gene>
<dbReference type="AlphaFoldDB" id="A0A0F9M656"/>
<protein>
    <submittedName>
        <fullName evidence="3">Uncharacterized protein</fullName>
    </submittedName>
</protein>
<reference evidence="3" key="1">
    <citation type="journal article" date="2015" name="Nature">
        <title>Complex archaea that bridge the gap between prokaryotes and eukaryotes.</title>
        <authorList>
            <person name="Spang A."/>
            <person name="Saw J.H."/>
            <person name="Jorgensen S.L."/>
            <person name="Zaremba-Niedzwiedzka K."/>
            <person name="Martijn J."/>
            <person name="Lind A.E."/>
            <person name="van Eijk R."/>
            <person name="Schleper C."/>
            <person name="Guy L."/>
            <person name="Ettema T.J."/>
        </authorList>
    </citation>
    <scope>NUCLEOTIDE SEQUENCE</scope>
</reference>
<name>A0A0F9M656_9ZZZZ</name>
<sequence>MNDQQTQDLARINTQRDTAIEEQDFDDPLFYPDNHIRDWRKLHPEFMAPPIDQTREQYRMHVPDHDLLYLRDPTPAELHRIIELYGDTSLDHPDERCDEEDEWDPTDPKSAARIYQRKAQERLANEAPDRLPASTCDHSVDSEPFRYTHETSRPGYRELAKMIVAFVAGAIVLYVLLGR</sequence>
<dbReference type="EMBL" id="LAZR01005095">
    <property type="protein sequence ID" value="KKN02900.1"/>
    <property type="molecule type" value="Genomic_DNA"/>
</dbReference>
<evidence type="ECO:0000313" key="3">
    <source>
        <dbReference type="EMBL" id="KKN02900.1"/>
    </source>
</evidence>
<evidence type="ECO:0000256" key="2">
    <source>
        <dbReference type="SAM" id="Phobius"/>
    </source>
</evidence>
<keyword evidence="2" id="KW-1133">Transmembrane helix</keyword>
<feature type="region of interest" description="Disordered" evidence="1">
    <location>
        <begin position="89"/>
        <end position="109"/>
    </location>
</feature>
<organism evidence="3">
    <name type="scientific">marine sediment metagenome</name>
    <dbReference type="NCBI Taxonomy" id="412755"/>
    <lineage>
        <taxon>unclassified sequences</taxon>
        <taxon>metagenomes</taxon>
        <taxon>ecological metagenomes</taxon>
    </lineage>
</organism>
<keyword evidence="2" id="KW-0472">Membrane</keyword>
<feature type="compositionally biased region" description="Acidic residues" evidence="1">
    <location>
        <begin position="96"/>
        <end position="105"/>
    </location>
</feature>